<feature type="domain" description="Response regulatory" evidence="2">
    <location>
        <begin position="6"/>
        <end position="128"/>
    </location>
</feature>
<accession>A0A512BIS1</accession>
<evidence type="ECO:0000259" key="2">
    <source>
        <dbReference type="PROSITE" id="PS50110"/>
    </source>
</evidence>
<dbReference type="PANTHER" id="PTHR44520:SF2">
    <property type="entry name" value="RESPONSE REGULATOR RCP1"/>
    <property type="match status" value="1"/>
</dbReference>
<dbReference type="GO" id="GO:0000160">
    <property type="term" value="P:phosphorelay signal transduction system"/>
    <property type="evidence" value="ECO:0007669"/>
    <property type="project" value="InterPro"/>
</dbReference>
<dbReference type="SMART" id="SM00448">
    <property type="entry name" value="REC"/>
    <property type="match status" value="1"/>
</dbReference>
<comment type="caution">
    <text evidence="3">The sequence shown here is derived from an EMBL/GenBank/DDBJ whole genome shotgun (WGS) entry which is preliminary data.</text>
</comment>
<proteinExistence type="predicted"/>
<evidence type="ECO:0000256" key="1">
    <source>
        <dbReference type="PROSITE-ProRule" id="PRU00169"/>
    </source>
</evidence>
<keyword evidence="1" id="KW-0597">Phosphoprotein</keyword>
<evidence type="ECO:0000313" key="3">
    <source>
        <dbReference type="EMBL" id="GEO11866.1"/>
    </source>
</evidence>
<dbReference type="InterPro" id="IPR011006">
    <property type="entry name" value="CheY-like_superfamily"/>
</dbReference>
<dbReference type="OrthoDB" id="9797341at2"/>
<name>A0A512BIS1_9BACT</name>
<dbReference type="Pfam" id="PF00072">
    <property type="entry name" value="Response_reg"/>
    <property type="match status" value="1"/>
</dbReference>
<dbReference type="PROSITE" id="PS50110">
    <property type="entry name" value="RESPONSE_REGULATORY"/>
    <property type="match status" value="1"/>
</dbReference>
<dbReference type="EMBL" id="BJYT01000030">
    <property type="protein sequence ID" value="GEO11866.1"/>
    <property type="molecule type" value="Genomic_DNA"/>
</dbReference>
<sequence>MDKNGEIIFIEDDLDDRQLFEEAYRELAIPNPLVVFKNGLTAYEYFNNTKKTLFLIISDINMPIMTGIELRDKMQQVGEMRLRTIPFLFLTTGTSPNNILYSYSHSVQGFFQKPTSYFDLKLLLQNIYTYWVSCTEATFSNLPPQGKTI</sequence>
<dbReference type="PANTHER" id="PTHR44520">
    <property type="entry name" value="RESPONSE REGULATOR RCP1-RELATED"/>
    <property type="match status" value="1"/>
</dbReference>
<evidence type="ECO:0000313" key="4">
    <source>
        <dbReference type="Proteomes" id="UP000321513"/>
    </source>
</evidence>
<dbReference type="InterPro" id="IPR052893">
    <property type="entry name" value="TCS_response_regulator"/>
</dbReference>
<dbReference type="AlphaFoldDB" id="A0A512BIS1"/>
<feature type="modified residue" description="4-aspartylphosphate" evidence="1">
    <location>
        <position position="59"/>
    </location>
</feature>
<dbReference type="SUPFAM" id="SSF52172">
    <property type="entry name" value="CheY-like"/>
    <property type="match status" value="1"/>
</dbReference>
<dbReference type="InterPro" id="IPR001789">
    <property type="entry name" value="Sig_transdc_resp-reg_receiver"/>
</dbReference>
<keyword evidence="4" id="KW-1185">Reference proteome</keyword>
<dbReference type="RefSeq" id="WP_147205997.1">
    <property type="nucleotide sequence ID" value="NZ_BJYT01000030.1"/>
</dbReference>
<dbReference type="Gene3D" id="3.40.50.2300">
    <property type="match status" value="1"/>
</dbReference>
<gene>
    <name evidence="3" type="ORF">SAE01_43620</name>
</gene>
<dbReference type="Proteomes" id="UP000321513">
    <property type="component" value="Unassembled WGS sequence"/>
</dbReference>
<protein>
    <submittedName>
        <fullName evidence="3">Two-component system response regulator</fullName>
    </submittedName>
</protein>
<organism evidence="3 4">
    <name type="scientific">Segetibacter aerophilus</name>
    <dbReference type="NCBI Taxonomy" id="670293"/>
    <lineage>
        <taxon>Bacteria</taxon>
        <taxon>Pseudomonadati</taxon>
        <taxon>Bacteroidota</taxon>
        <taxon>Chitinophagia</taxon>
        <taxon>Chitinophagales</taxon>
        <taxon>Chitinophagaceae</taxon>
        <taxon>Segetibacter</taxon>
    </lineage>
</organism>
<reference evidence="3 4" key="1">
    <citation type="submission" date="2019-07" db="EMBL/GenBank/DDBJ databases">
        <title>Whole genome shotgun sequence of Segetibacter aerophilus NBRC 106135.</title>
        <authorList>
            <person name="Hosoyama A."/>
            <person name="Uohara A."/>
            <person name="Ohji S."/>
            <person name="Ichikawa N."/>
        </authorList>
    </citation>
    <scope>NUCLEOTIDE SEQUENCE [LARGE SCALE GENOMIC DNA]</scope>
    <source>
        <strain evidence="3 4">NBRC 106135</strain>
    </source>
</reference>